<accession>A0ABT5MXT8</accession>
<dbReference type="InterPro" id="IPR010105">
    <property type="entry name" value="TonB_sidphr_rcpt"/>
</dbReference>
<keyword evidence="6 11" id="KW-0798">TonB box</keyword>
<dbReference type="SUPFAM" id="SSF56935">
    <property type="entry name" value="Porins"/>
    <property type="match status" value="1"/>
</dbReference>
<evidence type="ECO:0000256" key="10">
    <source>
        <dbReference type="PROSITE-ProRule" id="PRU01360"/>
    </source>
</evidence>
<dbReference type="InterPro" id="IPR012910">
    <property type="entry name" value="Plug_dom"/>
</dbReference>
<organism evidence="15 16">
    <name type="scientific">Curvibacter cyanobacteriorum</name>
    <dbReference type="NCBI Taxonomy" id="3026422"/>
    <lineage>
        <taxon>Bacteria</taxon>
        <taxon>Pseudomonadati</taxon>
        <taxon>Pseudomonadota</taxon>
        <taxon>Betaproteobacteria</taxon>
        <taxon>Burkholderiales</taxon>
        <taxon>Comamonadaceae</taxon>
        <taxon>Curvibacter</taxon>
    </lineage>
</organism>
<dbReference type="PANTHER" id="PTHR32552:SF83">
    <property type="entry name" value="BLR3904 PROTEIN"/>
    <property type="match status" value="1"/>
</dbReference>
<evidence type="ECO:0000256" key="6">
    <source>
        <dbReference type="ARBA" id="ARBA00023077"/>
    </source>
</evidence>
<dbReference type="Pfam" id="PF00593">
    <property type="entry name" value="TonB_dep_Rec_b-barrel"/>
    <property type="match status" value="1"/>
</dbReference>
<evidence type="ECO:0000259" key="14">
    <source>
        <dbReference type="Pfam" id="PF07715"/>
    </source>
</evidence>
<proteinExistence type="inferred from homology"/>
<comment type="caution">
    <text evidence="15">The sequence shown here is derived from an EMBL/GenBank/DDBJ whole genome shotgun (WGS) entry which is preliminary data.</text>
</comment>
<evidence type="ECO:0000256" key="12">
    <source>
        <dbReference type="SAM" id="SignalP"/>
    </source>
</evidence>
<dbReference type="Gene3D" id="2.40.170.20">
    <property type="entry name" value="TonB-dependent receptor, beta-barrel domain"/>
    <property type="match status" value="1"/>
</dbReference>
<dbReference type="NCBIfam" id="TIGR01783">
    <property type="entry name" value="TonB-siderophor"/>
    <property type="match status" value="1"/>
</dbReference>
<feature type="signal peptide" evidence="12">
    <location>
        <begin position="1"/>
        <end position="31"/>
    </location>
</feature>
<evidence type="ECO:0000256" key="1">
    <source>
        <dbReference type="ARBA" id="ARBA00004571"/>
    </source>
</evidence>
<keyword evidence="3 10" id="KW-0813">Transport</keyword>
<evidence type="ECO:0000256" key="7">
    <source>
        <dbReference type="ARBA" id="ARBA00023136"/>
    </source>
</evidence>
<feature type="chain" id="PRO_5045407507" evidence="12">
    <location>
        <begin position="32"/>
        <end position="747"/>
    </location>
</feature>
<reference evidence="15 16" key="1">
    <citation type="submission" date="2023-02" db="EMBL/GenBank/DDBJ databases">
        <title>Bacterial whole genomic sequence of Curvibacter sp. HBC61.</title>
        <authorList>
            <person name="Le V."/>
            <person name="Ko S.-R."/>
            <person name="Ahn C.-Y."/>
            <person name="Oh H.-M."/>
        </authorList>
    </citation>
    <scope>NUCLEOTIDE SEQUENCE [LARGE SCALE GENOMIC DNA]</scope>
    <source>
        <strain evidence="15 16">HBC61</strain>
    </source>
</reference>
<dbReference type="InterPro" id="IPR037066">
    <property type="entry name" value="Plug_dom_sf"/>
</dbReference>
<keyword evidence="5 10" id="KW-0812">Transmembrane</keyword>
<feature type="domain" description="TonB-dependent receptor-like beta-barrel" evidence="13">
    <location>
        <begin position="235"/>
        <end position="713"/>
    </location>
</feature>
<dbReference type="Proteomes" id="UP001528673">
    <property type="component" value="Unassembled WGS sequence"/>
</dbReference>
<evidence type="ECO:0000313" key="16">
    <source>
        <dbReference type="Proteomes" id="UP001528673"/>
    </source>
</evidence>
<dbReference type="Pfam" id="PF07715">
    <property type="entry name" value="Plug"/>
    <property type="match status" value="1"/>
</dbReference>
<keyword evidence="4 10" id="KW-1134">Transmembrane beta strand</keyword>
<keyword evidence="12" id="KW-0732">Signal</keyword>
<dbReference type="PANTHER" id="PTHR32552">
    <property type="entry name" value="FERRICHROME IRON RECEPTOR-RELATED"/>
    <property type="match status" value="1"/>
</dbReference>
<dbReference type="EMBL" id="JAQSIP010000002">
    <property type="protein sequence ID" value="MDD0838149.1"/>
    <property type="molecule type" value="Genomic_DNA"/>
</dbReference>
<keyword evidence="9 10" id="KW-0998">Cell outer membrane</keyword>
<evidence type="ECO:0000256" key="2">
    <source>
        <dbReference type="ARBA" id="ARBA00009810"/>
    </source>
</evidence>
<evidence type="ECO:0000256" key="11">
    <source>
        <dbReference type="RuleBase" id="RU003357"/>
    </source>
</evidence>
<protein>
    <submittedName>
        <fullName evidence="15">TonB-dependent siderophore receptor</fullName>
    </submittedName>
</protein>
<dbReference type="PROSITE" id="PS52016">
    <property type="entry name" value="TONB_DEPENDENT_REC_3"/>
    <property type="match status" value="1"/>
</dbReference>
<dbReference type="InterPro" id="IPR036942">
    <property type="entry name" value="Beta-barrel_TonB_sf"/>
</dbReference>
<dbReference type="RefSeq" id="WP_273949717.1">
    <property type="nucleotide sequence ID" value="NZ_JAQSIP010000002.1"/>
</dbReference>
<dbReference type="CDD" id="cd01347">
    <property type="entry name" value="ligand_gated_channel"/>
    <property type="match status" value="1"/>
</dbReference>
<evidence type="ECO:0000256" key="4">
    <source>
        <dbReference type="ARBA" id="ARBA00022452"/>
    </source>
</evidence>
<gene>
    <name evidence="15" type="ORF">PSQ40_06165</name>
</gene>
<feature type="domain" description="TonB-dependent receptor plug" evidence="14">
    <location>
        <begin position="64"/>
        <end position="162"/>
    </location>
</feature>
<evidence type="ECO:0000259" key="13">
    <source>
        <dbReference type="Pfam" id="PF00593"/>
    </source>
</evidence>
<dbReference type="InterPro" id="IPR000531">
    <property type="entry name" value="Beta-barrel_TonB"/>
</dbReference>
<dbReference type="InterPro" id="IPR039426">
    <property type="entry name" value="TonB-dep_rcpt-like"/>
</dbReference>
<name>A0ABT5MXT8_9BURK</name>
<evidence type="ECO:0000256" key="3">
    <source>
        <dbReference type="ARBA" id="ARBA00022448"/>
    </source>
</evidence>
<keyword evidence="8 15" id="KW-0675">Receptor</keyword>
<evidence type="ECO:0000256" key="9">
    <source>
        <dbReference type="ARBA" id="ARBA00023237"/>
    </source>
</evidence>
<sequence>MRHHLPSHLRLRPASATGLAVSLLLLNPAWGQSGPAEKTLSAVQVSDRTAAPTADVTGFGDVPAREVPISTTVIDRAELDRLGARRLADLTQLDASVTDGYNAPGYWDTLNIRGYTLNQNYNYRREGLPISAETVIPLDNKERIEILKGTSGLQAGTSSPGGLVNYVVKRPTETPLRQVTLSTGERGSRLLALDLGGRSDNKVLGYRLNIAHEDMRPLINNTNGHRDLFAFAGDARLSRDTLLSAELEWSQQTQASVPGQSLLGNQLPSAGDPNINLNNQPWSKPNEFRGLTGSIKLDQAINSQWSWQAVYGAQRLKTNDRLAYPFGCYDAASGAYYADRYCPSSATGKAGVGLADIYQFESNNERRRQQALQWRLQGNTVVAGIPHQVSTGLLRSVLNNRLDFQADGSAAVGQATTDGLTVIPAPNPPLAFNSPNTNRDEYNTELFVQDVARWTPRLSSWMGLRHTRLDRHSVQNTGARETRYRQSFTSPWLGLSYDLGQQMSVYGSWGRGVESSVVPNRAYYANAGTGIPAAESTQKEVGLKHASADLSWQLAYFDIRRPALYESQITNATQVAQLCPSSLSDCRSQTFSGDAHHRGLEASASSTLGPWRLNGSALLLRAVRNSPDATLNGLAPTNVPKQVLRAHAEYRIAQVPGLSVGGGLTHEGSRKVVSTSSEQIDLPAWTRFDAQLRLLQKQGEAGSTVWQLSIDNLFNRRYWRESPTSYGHVYLYPGAARNWRLTMKTSF</sequence>
<comment type="similarity">
    <text evidence="2 10 11">Belongs to the TonB-dependent receptor family.</text>
</comment>
<keyword evidence="16" id="KW-1185">Reference proteome</keyword>
<evidence type="ECO:0000313" key="15">
    <source>
        <dbReference type="EMBL" id="MDD0838149.1"/>
    </source>
</evidence>
<comment type="subcellular location">
    <subcellularLocation>
        <location evidence="1 10">Cell outer membrane</location>
        <topology evidence="1 10">Multi-pass membrane protein</topology>
    </subcellularLocation>
</comment>
<evidence type="ECO:0000256" key="5">
    <source>
        <dbReference type="ARBA" id="ARBA00022692"/>
    </source>
</evidence>
<evidence type="ECO:0000256" key="8">
    <source>
        <dbReference type="ARBA" id="ARBA00023170"/>
    </source>
</evidence>
<keyword evidence="7 10" id="KW-0472">Membrane</keyword>
<dbReference type="Gene3D" id="2.170.130.10">
    <property type="entry name" value="TonB-dependent receptor, plug domain"/>
    <property type="match status" value="1"/>
</dbReference>